<protein>
    <submittedName>
        <fullName evidence="1">9949_t:CDS:1</fullName>
    </submittedName>
</protein>
<feature type="non-terminal residue" evidence="1">
    <location>
        <position position="106"/>
    </location>
</feature>
<keyword evidence="2" id="KW-1185">Reference proteome</keyword>
<organism evidence="1 2">
    <name type="scientific">Acaulospora colombiana</name>
    <dbReference type="NCBI Taxonomy" id="27376"/>
    <lineage>
        <taxon>Eukaryota</taxon>
        <taxon>Fungi</taxon>
        <taxon>Fungi incertae sedis</taxon>
        <taxon>Mucoromycota</taxon>
        <taxon>Glomeromycotina</taxon>
        <taxon>Glomeromycetes</taxon>
        <taxon>Diversisporales</taxon>
        <taxon>Acaulosporaceae</taxon>
        <taxon>Acaulospora</taxon>
    </lineage>
</organism>
<accession>A0ACA9PMF3</accession>
<dbReference type="EMBL" id="CAJVPT010035922">
    <property type="protein sequence ID" value="CAG8712907.1"/>
    <property type="molecule type" value="Genomic_DNA"/>
</dbReference>
<name>A0ACA9PMF3_9GLOM</name>
<sequence length="106" mass="12498">MPVLLFDEFWKSGLLGKNNKLDRASYWDTSYWHTTSINQTLLDPLAVSMIRGRYSRMRKSRVSNDVLQCSKEYEKSYETDSDFRGETTNKSVRKCDMEEIRSSLVR</sequence>
<reference evidence="1" key="1">
    <citation type="submission" date="2021-06" db="EMBL/GenBank/DDBJ databases">
        <authorList>
            <person name="Kallberg Y."/>
            <person name="Tangrot J."/>
            <person name="Rosling A."/>
        </authorList>
    </citation>
    <scope>NUCLEOTIDE SEQUENCE</scope>
    <source>
        <strain evidence="1">CL356</strain>
    </source>
</reference>
<dbReference type="Proteomes" id="UP000789525">
    <property type="component" value="Unassembled WGS sequence"/>
</dbReference>
<proteinExistence type="predicted"/>
<gene>
    <name evidence="1" type="ORF">ACOLOM_LOCUS10763</name>
</gene>
<evidence type="ECO:0000313" key="1">
    <source>
        <dbReference type="EMBL" id="CAG8712907.1"/>
    </source>
</evidence>
<evidence type="ECO:0000313" key="2">
    <source>
        <dbReference type="Proteomes" id="UP000789525"/>
    </source>
</evidence>
<comment type="caution">
    <text evidence="1">The sequence shown here is derived from an EMBL/GenBank/DDBJ whole genome shotgun (WGS) entry which is preliminary data.</text>
</comment>